<dbReference type="Proteomes" id="UP000805193">
    <property type="component" value="Unassembled WGS sequence"/>
</dbReference>
<gene>
    <name evidence="1" type="ORF">HPB47_015189</name>
</gene>
<evidence type="ECO:0000313" key="2">
    <source>
        <dbReference type="Proteomes" id="UP000805193"/>
    </source>
</evidence>
<organism evidence="1 2">
    <name type="scientific">Ixodes persulcatus</name>
    <name type="common">Taiga tick</name>
    <dbReference type="NCBI Taxonomy" id="34615"/>
    <lineage>
        <taxon>Eukaryota</taxon>
        <taxon>Metazoa</taxon>
        <taxon>Ecdysozoa</taxon>
        <taxon>Arthropoda</taxon>
        <taxon>Chelicerata</taxon>
        <taxon>Arachnida</taxon>
        <taxon>Acari</taxon>
        <taxon>Parasitiformes</taxon>
        <taxon>Ixodida</taxon>
        <taxon>Ixodoidea</taxon>
        <taxon>Ixodidae</taxon>
        <taxon>Ixodinae</taxon>
        <taxon>Ixodes</taxon>
    </lineage>
</organism>
<evidence type="ECO:0000313" key="1">
    <source>
        <dbReference type="EMBL" id="KAG0443197.1"/>
    </source>
</evidence>
<feature type="non-terminal residue" evidence="1">
    <location>
        <position position="118"/>
    </location>
</feature>
<accession>A0AC60QU51</accession>
<keyword evidence="2" id="KW-1185">Reference proteome</keyword>
<reference evidence="1 2" key="1">
    <citation type="journal article" date="2020" name="Cell">
        <title>Large-Scale Comparative Analyses of Tick Genomes Elucidate Their Genetic Diversity and Vector Capacities.</title>
        <authorList>
            <consortium name="Tick Genome and Microbiome Consortium (TIGMIC)"/>
            <person name="Jia N."/>
            <person name="Wang J."/>
            <person name="Shi W."/>
            <person name="Du L."/>
            <person name="Sun Y."/>
            <person name="Zhan W."/>
            <person name="Jiang J.F."/>
            <person name="Wang Q."/>
            <person name="Zhang B."/>
            <person name="Ji P."/>
            <person name="Bell-Sakyi L."/>
            <person name="Cui X.M."/>
            <person name="Yuan T.T."/>
            <person name="Jiang B.G."/>
            <person name="Yang W.F."/>
            <person name="Lam T.T."/>
            <person name="Chang Q.C."/>
            <person name="Ding S.J."/>
            <person name="Wang X.J."/>
            <person name="Zhu J.G."/>
            <person name="Ruan X.D."/>
            <person name="Zhao L."/>
            <person name="Wei J.T."/>
            <person name="Ye R.Z."/>
            <person name="Que T.C."/>
            <person name="Du C.H."/>
            <person name="Zhou Y.H."/>
            <person name="Cheng J.X."/>
            <person name="Dai P.F."/>
            <person name="Guo W.B."/>
            <person name="Han X.H."/>
            <person name="Huang E.J."/>
            <person name="Li L.F."/>
            <person name="Wei W."/>
            <person name="Gao Y.C."/>
            <person name="Liu J.Z."/>
            <person name="Shao H.Z."/>
            <person name="Wang X."/>
            <person name="Wang C.C."/>
            <person name="Yang T.C."/>
            <person name="Huo Q.B."/>
            <person name="Li W."/>
            <person name="Chen H.Y."/>
            <person name="Chen S.E."/>
            <person name="Zhou L.G."/>
            <person name="Ni X.B."/>
            <person name="Tian J.H."/>
            <person name="Sheng Y."/>
            <person name="Liu T."/>
            <person name="Pan Y.S."/>
            <person name="Xia L.Y."/>
            <person name="Li J."/>
            <person name="Zhao F."/>
            <person name="Cao W.C."/>
        </authorList>
    </citation>
    <scope>NUCLEOTIDE SEQUENCE [LARGE SCALE GENOMIC DNA]</scope>
    <source>
        <strain evidence="1">Iper-2018</strain>
    </source>
</reference>
<proteinExistence type="predicted"/>
<dbReference type="EMBL" id="JABSTQ010003735">
    <property type="protein sequence ID" value="KAG0443197.1"/>
    <property type="molecule type" value="Genomic_DNA"/>
</dbReference>
<sequence>MKFIIGEVEAVGFIVARIVTDNHKVNVLQTLSGGHLTHCIEHPNDGSRKLFLASAGSNDQMDMRAAISGLERKLKTGIISATKDSNVAHSSSCQTLPLPANKSAGQNEANAFPKEATA</sequence>
<name>A0AC60QU51_IXOPE</name>
<comment type="caution">
    <text evidence="1">The sequence shown here is derived from an EMBL/GenBank/DDBJ whole genome shotgun (WGS) entry which is preliminary data.</text>
</comment>
<protein>
    <submittedName>
        <fullName evidence="1">Uncharacterized protein</fullName>
    </submittedName>
</protein>